<feature type="compositionally biased region" description="Basic and acidic residues" evidence="2">
    <location>
        <begin position="103"/>
        <end position="115"/>
    </location>
</feature>
<dbReference type="GO" id="GO:0036312">
    <property type="term" value="F:phosphatidylinositol 3-kinase regulatory subunit binding"/>
    <property type="evidence" value="ECO:0007669"/>
    <property type="project" value="TreeGrafter"/>
</dbReference>
<reference evidence="5" key="1">
    <citation type="journal article" date="2011" name="Nat. Biotechnol.">
        <title>The genomic sequence of the Chinese hamster ovary (CHO)-K1 cell line.</title>
        <authorList>
            <person name="Xu X."/>
            <person name="Nagarajan H."/>
            <person name="Lewis N.E."/>
            <person name="Pan S."/>
            <person name="Cai Z."/>
            <person name="Liu X."/>
            <person name="Chen W."/>
            <person name="Xie M."/>
            <person name="Wang W."/>
            <person name="Hammond S."/>
            <person name="Andersen M.R."/>
            <person name="Neff N."/>
            <person name="Passarelli B."/>
            <person name="Koh W."/>
            <person name="Fan H.C."/>
            <person name="Wang J."/>
            <person name="Gui Y."/>
            <person name="Lee K.H."/>
            <person name="Betenbaugh M.J."/>
            <person name="Quake S.R."/>
            <person name="Famili I."/>
            <person name="Palsson B.O."/>
            <person name="Wang J."/>
        </authorList>
    </citation>
    <scope>NUCLEOTIDE SEQUENCE [LARGE SCALE GENOMIC DNA]</scope>
    <source>
        <strain evidence="5">CHO K1 cell line</strain>
    </source>
</reference>
<evidence type="ECO:0000259" key="3">
    <source>
        <dbReference type="PROSITE" id="PS51377"/>
    </source>
</evidence>
<evidence type="ECO:0000313" key="5">
    <source>
        <dbReference type="Proteomes" id="UP000001075"/>
    </source>
</evidence>
<dbReference type="InParanoid" id="G3I6Y0"/>
<dbReference type="AlphaFoldDB" id="G3I6Y0"/>
<dbReference type="GO" id="GO:0005634">
    <property type="term" value="C:nucleus"/>
    <property type="evidence" value="ECO:0007669"/>
    <property type="project" value="TreeGrafter"/>
</dbReference>
<evidence type="ECO:0000256" key="2">
    <source>
        <dbReference type="SAM" id="MobiDB-lite"/>
    </source>
</evidence>
<protein>
    <submittedName>
        <fullName evidence="4">Tyrosine-protein phosphatase non-receptor type 13</fullName>
    </submittedName>
</protein>
<organism evidence="4 5">
    <name type="scientific">Cricetulus griseus</name>
    <name type="common">Chinese hamster</name>
    <name type="synonym">Cricetulus barabensis griseus</name>
    <dbReference type="NCBI Taxonomy" id="10029"/>
    <lineage>
        <taxon>Eukaryota</taxon>
        <taxon>Metazoa</taxon>
        <taxon>Chordata</taxon>
        <taxon>Craniata</taxon>
        <taxon>Vertebrata</taxon>
        <taxon>Euteleostomi</taxon>
        <taxon>Mammalia</taxon>
        <taxon>Eutheria</taxon>
        <taxon>Euarchontoglires</taxon>
        <taxon>Glires</taxon>
        <taxon>Rodentia</taxon>
        <taxon>Myomorpha</taxon>
        <taxon>Muroidea</taxon>
        <taxon>Cricetidae</taxon>
        <taxon>Cricetinae</taxon>
        <taxon>Cricetulus</taxon>
    </lineage>
</organism>
<dbReference type="PANTHER" id="PTHR46900:SF1">
    <property type="entry name" value="TYROSINE-PROTEIN PHOSPHATASE NON-RECEPTOR TYPE 13"/>
    <property type="match status" value="1"/>
</dbReference>
<evidence type="ECO:0000256" key="1">
    <source>
        <dbReference type="ARBA" id="ARBA00022737"/>
    </source>
</evidence>
<dbReference type="InterPro" id="IPR011019">
    <property type="entry name" value="KIND_dom"/>
</dbReference>
<name>G3I6Y0_CRIGR</name>
<dbReference type="EMBL" id="JH001396">
    <property type="protein sequence ID" value="EGW02497.1"/>
    <property type="molecule type" value="Genomic_DNA"/>
</dbReference>
<feature type="domain" description="KIND" evidence="3">
    <location>
        <begin position="1"/>
        <end position="111"/>
    </location>
</feature>
<sequence>MPSGSVSFTDENISNQDLRAFTAPEVLQSHSLSSLSDVEKPIKLGDHLNSILLGMCEDVIYARVSVRTVLDACSAHIRNSNWLSKSMGFLSIRDTHDEEDCFKDIPSDNNSRLEDSGTVSSPYPFKTSSPHKKVFPGIDTLSKKKVWASSMDLFCTADRDFSGETGRYQHCDPEAVTERTSITPRKKEARYSDGSIALDVFGPQKVEPVYHTRETPTSSAVSSALDRIRERQKKLQVLREAMNVEG</sequence>
<dbReference type="STRING" id="10029.G3I6Y0"/>
<keyword evidence="1" id="KW-0677">Repeat</keyword>
<dbReference type="InterPro" id="IPR052074">
    <property type="entry name" value="NonRcpt_TyrProt_Phosphatase"/>
</dbReference>
<dbReference type="GO" id="GO:0004725">
    <property type="term" value="F:protein tyrosine phosphatase activity"/>
    <property type="evidence" value="ECO:0007669"/>
    <property type="project" value="TreeGrafter"/>
</dbReference>
<proteinExistence type="predicted"/>
<keyword evidence="4" id="KW-0675">Receptor</keyword>
<feature type="region of interest" description="Disordered" evidence="2">
    <location>
        <begin position="103"/>
        <end position="125"/>
    </location>
</feature>
<gene>
    <name evidence="4" type="ORF">I79_019259</name>
</gene>
<accession>G3I6Y0</accession>
<dbReference type="PROSITE" id="PS51377">
    <property type="entry name" value="KIND"/>
    <property type="match status" value="1"/>
</dbReference>
<evidence type="ECO:0000313" key="4">
    <source>
        <dbReference type="EMBL" id="EGW02497.1"/>
    </source>
</evidence>
<dbReference type="Proteomes" id="UP000001075">
    <property type="component" value="Unassembled WGS sequence"/>
</dbReference>
<dbReference type="PANTHER" id="PTHR46900">
    <property type="entry name" value="TYROSINE-PROTEIN PHOSPHATASE NON-RECEPTOR TYPE 13"/>
    <property type="match status" value="1"/>
</dbReference>
<dbReference type="GO" id="GO:0005737">
    <property type="term" value="C:cytoplasm"/>
    <property type="evidence" value="ECO:0007669"/>
    <property type="project" value="TreeGrafter"/>
</dbReference>